<keyword evidence="2" id="KW-0812">Transmembrane</keyword>
<protein>
    <recommendedName>
        <fullName evidence="3">DUF6534 domain-containing protein</fullName>
    </recommendedName>
</protein>
<keyword evidence="5" id="KW-1185">Reference proteome</keyword>
<dbReference type="InterPro" id="IPR045339">
    <property type="entry name" value="DUF6534"/>
</dbReference>
<evidence type="ECO:0000313" key="4">
    <source>
        <dbReference type="EMBL" id="KAK7462983.1"/>
    </source>
</evidence>
<accession>A0ABR1JN12</accession>
<comment type="caution">
    <text evidence="4">The sequence shown here is derived from an EMBL/GenBank/DDBJ whole genome shotgun (WGS) entry which is preliminary data.</text>
</comment>
<feature type="region of interest" description="Disordered" evidence="1">
    <location>
        <begin position="404"/>
        <end position="518"/>
    </location>
</feature>
<dbReference type="PANTHER" id="PTHR40465">
    <property type="entry name" value="CHROMOSOME 1, WHOLE GENOME SHOTGUN SEQUENCE"/>
    <property type="match status" value="1"/>
</dbReference>
<keyword evidence="2" id="KW-0472">Membrane</keyword>
<feature type="domain" description="DUF6534" evidence="3">
    <location>
        <begin position="169"/>
        <end position="254"/>
    </location>
</feature>
<dbReference type="PANTHER" id="PTHR40465:SF1">
    <property type="entry name" value="DUF6534 DOMAIN-CONTAINING PROTEIN"/>
    <property type="match status" value="1"/>
</dbReference>
<feature type="transmembrane region" description="Helical" evidence="2">
    <location>
        <begin position="161"/>
        <end position="183"/>
    </location>
</feature>
<feature type="transmembrane region" description="Helical" evidence="2">
    <location>
        <begin position="203"/>
        <end position="225"/>
    </location>
</feature>
<reference evidence="4 5" key="1">
    <citation type="submission" date="2024-01" db="EMBL/GenBank/DDBJ databases">
        <title>A draft genome for the cacao thread blight pathogen Marasmiellus scandens.</title>
        <authorList>
            <person name="Baruah I.K."/>
            <person name="Leung J."/>
            <person name="Bukari Y."/>
            <person name="Amoako-Attah I."/>
            <person name="Meinhardt L.W."/>
            <person name="Bailey B.A."/>
            <person name="Cohen S.P."/>
        </authorList>
    </citation>
    <scope>NUCLEOTIDE SEQUENCE [LARGE SCALE GENOMIC DNA]</scope>
    <source>
        <strain evidence="4 5">GH-19</strain>
    </source>
</reference>
<evidence type="ECO:0000259" key="3">
    <source>
        <dbReference type="Pfam" id="PF20152"/>
    </source>
</evidence>
<evidence type="ECO:0000256" key="2">
    <source>
        <dbReference type="SAM" id="Phobius"/>
    </source>
</evidence>
<feature type="transmembrane region" description="Helical" evidence="2">
    <location>
        <begin position="12"/>
        <end position="35"/>
    </location>
</feature>
<dbReference type="Pfam" id="PF20152">
    <property type="entry name" value="DUF6534"/>
    <property type="match status" value="1"/>
</dbReference>
<feature type="transmembrane region" description="Helical" evidence="2">
    <location>
        <begin position="47"/>
        <end position="68"/>
    </location>
</feature>
<feature type="compositionally biased region" description="Basic and acidic residues" evidence="1">
    <location>
        <begin position="412"/>
        <end position="431"/>
    </location>
</feature>
<feature type="compositionally biased region" description="Basic and acidic residues" evidence="1">
    <location>
        <begin position="500"/>
        <end position="518"/>
    </location>
</feature>
<name>A0ABR1JN12_9AGAR</name>
<feature type="transmembrane region" description="Helical" evidence="2">
    <location>
        <begin position="88"/>
        <end position="107"/>
    </location>
</feature>
<gene>
    <name evidence="4" type="ORF">VKT23_007564</name>
</gene>
<organism evidence="4 5">
    <name type="scientific">Marasmiellus scandens</name>
    <dbReference type="NCBI Taxonomy" id="2682957"/>
    <lineage>
        <taxon>Eukaryota</taxon>
        <taxon>Fungi</taxon>
        <taxon>Dikarya</taxon>
        <taxon>Basidiomycota</taxon>
        <taxon>Agaricomycotina</taxon>
        <taxon>Agaricomycetes</taxon>
        <taxon>Agaricomycetidae</taxon>
        <taxon>Agaricales</taxon>
        <taxon>Marasmiineae</taxon>
        <taxon>Omphalotaceae</taxon>
        <taxon>Marasmiellus</taxon>
    </lineage>
</organism>
<feature type="compositionally biased region" description="Polar residues" evidence="1">
    <location>
        <begin position="458"/>
        <end position="470"/>
    </location>
</feature>
<keyword evidence="2" id="KW-1133">Transmembrane helix</keyword>
<feature type="transmembrane region" description="Helical" evidence="2">
    <location>
        <begin position="119"/>
        <end position="141"/>
    </location>
</feature>
<proteinExistence type="predicted"/>
<evidence type="ECO:0000313" key="5">
    <source>
        <dbReference type="Proteomes" id="UP001498398"/>
    </source>
</evidence>
<evidence type="ECO:0000256" key="1">
    <source>
        <dbReference type="SAM" id="MobiDB-lite"/>
    </source>
</evidence>
<feature type="region of interest" description="Disordered" evidence="1">
    <location>
        <begin position="265"/>
        <end position="297"/>
    </location>
</feature>
<dbReference type="EMBL" id="JBANRG010000010">
    <property type="protein sequence ID" value="KAK7462983.1"/>
    <property type="molecule type" value="Genomic_DNA"/>
</dbReference>
<feature type="region of interest" description="Disordered" evidence="1">
    <location>
        <begin position="315"/>
        <end position="342"/>
    </location>
</feature>
<sequence>MSDSSIQNLAIPLLLGHLVSCILHGALLVQVYFYFVNFLNDKKKTKALVLVLLMLENIQTVLVVFDAISAFAENFGRVDELEKVRLQWLSVPVLSALISCPVQLFFANRVRILSHSKKNKAAIVITIFSVAQGAASLAGGISQGIMNGKVTDLQGRRFSPVVAWLAMTCLCDVSIAVSMIYYLRAGDSDFKPTQILLQRVKRLTLETGAVTAGMAVMTLMLWVVFHDHTYWATPASVITKVYSNSLLASLNSRVELKRSMGGLARGAGGGKRRGVDIESGGPIFGRRGKEGTGSGTGSGAGLSSVYMDWSYDSSGSGSGSGSTALRGLGYDPRRSRNRGTYDGLGGQWVVSPVSGKLREESIRLEPSPVEEQNVRRLGDVIEERTPKKGKQRFSWISLSQVPGLGCQTSEAEGEKEIEEQPRDGDLQDQRPRSSSWTTELEDYNHIVQPTSGPEMKVSQKSNSESATTHLDSIPSRERSSGFSRLQTPLRVRTTPLVVGDLERPTATETSRGKEDHGI</sequence>
<dbReference type="Proteomes" id="UP001498398">
    <property type="component" value="Unassembled WGS sequence"/>
</dbReference>